<feature type="domain" description="Insertion element IS150 protein InsJ-like helix-turn-helix" evidence="3">
    <location>
        <begin position="8"/>
        <end position="56"/>
    </location>
</feature>
<evidence type="ECO:0000313" key="4">
    <source>
        <dbReference type="EMBL" id="RBP09154.1"/>
    </source>
</evidence>
<dbReference type="InterPro" id="IPR036388">
    <property type="entry name" value="WH-like_DNA-bd_sf"/>
</dbReference>
<dbReference type="Gene3D" id="1.10.10.10">
    <property type="entry name" value="Winged helix-like DNA-binding domain superfamily/Winged helix DNA-binding domain"/>
    <property type="match status" value="1"/>
</dbReference>
<dbReference type="EMBL" id="QNRM01000039">
    <property type="protein sequence ID" value="RBP09154.1"/>
    <property type="molecule type" value="Genomic_DNA"/>
</dbReference>
<dbReference type="InterPro" id="IPR055247">
    <property type="entry name" value="InsJ-like_HTH"/>
</dbReference>
<sequence length="177" mass="20308">MAKYDENFKLKVVRQYLSGTGGSKAIAARHGLDHATVRRWVTRYQAHGTSGLRRKSASYDATFKLKVLKRMWREQWSEAQTAVAFDIRCAWHIGKWARQYHAGGIDALRPLRGGRPKTMSTKPAKPEVPLTELDDKQIIARQNQELIELRAEVAYLKKLDALIQEKRRAAAQKKRKP</sequence>
<feature type="coiled-coil region" evidence="2">
    <location>
        <begin position="139"/>
        <end position="176"/>
    </location>
</feature>
<reference evidence="4 5" key="1">
    <citation type="submission" date="2018-06" db="EMBL/GenBank/DDBJ databases">
        <title>Genomic Encyclopedia of Type Strains, Phase III (KMG-III): the genomes of soil and plant-associated and newly described type strains.</title>
        <authorList>
            <person name="Whitman W."/>
        </authorList>
    </citation>
    <scope>NUCLEOTIDE SEQUENCE [LARGE SCALE GENOMIC DNA]</scope>
    <source>
        <strain evidence="4 5">CECT 7342</strain>
    </source>
</reference>
<protein>
    <submittedName>
        <fullName evidence="4">Transposase</fullName>
    </submittedName>
</protein>
<proteinExistence type="inferred from homology"/>
<evidence type="ECO:0000259" key="3">
    <source>
        <dbReference type="Pfam" id="PF13518"/>
    </source>
</evidence>
<dbReference type="Proteomes" id="UP000252124">
    <property type="component" value="Unassembled WGS sequence"/>
</dbReference>
<dbReference type="InterPro" id="IPR052057">
    <property type="entry name" value="IS150/IS1296_orfA-like"/>
</dbReference>
<evidence type="ECO:0000313" key="5">
    <source>
        <dbReference type="Proteomes" id="UP000252124"/>
    </source>
</evidence>
<evidence type="ECO:0000256" key="2">
    <source>
        <dbReference type="SAM" id="Coils"/>
    </source>
</evidence>
<gene>
    <name evidence="4" type="ORF">DFP87_1391</name>
</gene>
<dbReference type="InterPro" id="IPR009057">
    <property type="entry name" value="Homeodomain-like_sf"/>
</dbReference>
<dbReference type="Pfam" id="PF13518">
    <property type="entry name" value="HTH_28"/>
    <property type="match status" value="2"/>
</dbReference>
<evidence type="ECO:0000256" key="1">
    <source>
        <dbReference type="ARBA" id="ARBA00038232"/>
    </source>
</evidence>
<dbReference type="PANTHER" id="PTHR33795">
    <property type="entry name" value="INSERTION ELEMENT IS150 PROTEIN INSJ"/>
    <property type="match status" value="1"/>
</dbReference>
<accession>A0ABX9FSR0</accession>
<comment type="caution">
    <text evidence="4">The sequence shown here is derived from an EMBL/GenBank/DDBJ whole genome shotgun (WGS) entry which is preliminary data.</text>
</comment>
<comment type="similarity">
    <text evidence="1">Belongs to the IS150/IS1296 orfA family.</text>
</comment>
<name>A0ABX9FSR0_9BURK</name>
<organism evidence="4 5">
    <name type="scientific">Achromobacter marplatensis</name>
    <dbReference type="NCBI Taxonomy" id="470868"/>
    <lineage>
        <taxon>Bacteria</taxon>
        <taxon>Pseudomonadati</taxon>
        <taxon>Pseudomonadota</taxon>
        <taxon>Betaproteobacteria</taxon>
        <taxon>Burkholderiales</taxon>
        <taxon>Alcaligenaceae</taxon>
        <taxon>Achromobacter</taxon>
    </lineage>
</organism>
<keyword evidence="2" id="KW-0175">Coiled coil</keyword>
<keyword evidence="5" id="KW-1185">Reference proteome</keyword>
<dbReference type="PANTHER" id="PTHR33795:SF1">
    <property type="entry name" value="INSERTION ELEMENT IS150 PROTEIN INSJ"/>
    <property type="match status" value="1"/>
</dbReference>
<dbReference type="SUPFAM" id="SSF46689">
    <property type="entry name" value="Homeodomain-like"/>
    <property type="match status" value="2"/>
</dbReference>
<feature type="domain" description="Insertion element IS150 protein InsJ-like helix-turn-helix" evidence="3">
    <location>
        <begin position="63"/>
        <end position="117"/>
    </location>
</feature>